<proteinExistence type="inferred from homology"/>
<dbReference type="InterPro" id="IPR044053">
    <property type="entry name" value="AsaB-like"/>
</dbReference>
<dbReference type="EMBL" id="NPIC01000014">
    <property type="protein sequence ID" value="RDL30821.1"/>
    <property type="molecule type" value="Genomic_DNA"/>
</dbReference>
<dbReference type="RefSeq" id="XP_031865197.1">
    <property type="nucleotide sequence ID" value="XM_032018789.1"/>
</dbReference>
<comment type="caution">
    <text evidence="2">The sequence shown here is derived from an EMBL/GenBank/DDBJ whole genome shotgun (WGS) entry which is preliminary data.</text>
</comment>
<dbReference type="GeneID" id="43603015"/>
<reference evidence="2 3" key="1">
    <citation type="journal article" date="2018" name="IMA Fungus">
        <title>IMA Genome-F 9: Draft genome sequence of Annulohypoxylon stygium, Aspergillus mulundensis, Berkeleyomyces basicola (syn. Thielaviopsis basicola), Ceratocystis smalleyi, two Cercospora beticola strains, Coleophoma cylindrospora, Fusarium fracticaudum, Phialophora cf. hyalina, and Morchella septimelata.</title>
        <authorList>
            <person name="Wingfield B.D."/>
            <person name="Bills G.F."/>
            <person name="Dong Y."/>
            <person name="Huang W."/>
            <person name="Nel W.J."/>
            <person name="Swalarsk-Parry B.S."/>
            <person name="Vaghefi N."/>
            <person name="Wilken P.M."/>
            <person name="An Z."/>
            <person name="de Beer Z.W."/>
            <person name="De Vos L."/>
            <person name="Chen L."/>
            <person name="Duong T.A."/>
            <person name="Gao Y."/>
            <person name="Hammerbacher A."/>
            <person name="Kikkert J.R."/>
            <person name="Li Y."/>
            <person name="Li H."/>
            <person name="Li K."/>
            <person name="Li Q."/>
            <person name="Liu X."/>
            <person name="Ma X."/>
            <person name="Naidoo K."/>
            <person name="Pethybridge S.J."/>
            <person name="Sun J."/>
            <person name="Steenkamp E.T."/>
            <person name="van der Nest M.A."/>
            <person name="van Wyk S."/>
            <person name="Wingfield M.J."/>
            <person name="Xiong C."/>
            <person name="Yue Q."/>
            <person name="Zhang X."/>
        </authorList>
    </citation>
    <scope>NUCLEOTIDE SEQUENCE [LARGE SCALE GENOMIC DNA]</scope>
    <source>
        <strain evidence="2 3">BP 5553</strain>
    </source>
</reference>
<dbReference type="AlphaFoldDB" id="A0A370TAL7"/>
<evidence type="ECO:0000313" key="3">
    <source>
        <dbReference type="Proteomes" id="UP000254866"/>
    </source>
</evidence>
<organism evidence="2 3">
    <name type="scientific">Venustampulla echinocandica</name>
    <dbReference type="NCBI Taxonomy" id="2656787"/>
    <lineage>
        <taxon>Eukaryota</taxon>
        <taxon>Fungi</taxon>
        <taxon>Dikarya</taxon>
        <taxon>Ascomycota</taxon>
        <taxon>Pezizomycotina</taxon>
        <taxon>Leotiomycetes</taxon>
        <taxon>Helotiales</taxon>
        <taxon>Pleuroascaceae</taxon>
        <taxon>Venustampulla</taxon>
    </lineage>
</organism>
<evidence type="ECO:0000256" key="1">
    <source>
        <dbReference type="ARBA" id="ARBA00023604"/>
    </source>
</evidence>
<dbReference type="Proteomes" id="UP000254866">
    <property type="component" value="Unassembled WGS sequence"/>
</dbReference>
<name>A0A370TAL7_9HELO</name>
<sequence>MTDVLGQFNYFQWKPLFNEEKPYYLYTDPPPGLPNANFSTKPGDAETVHDVRGRENEFNLDNHGFAFTRQKYPFSLKDIDPVTMKTQYLPSLEGLIREQLQQDCEIFWFDWRKRSSDDNKSKFPDGTVISLEDRFVTLAPIRAVHVDQTPAAAIDRVYRHVPERAEELLKTKRFRIINVWRPIGDTPVENFPLAFMDGSSVPEGNLIVVDVVRRSFPGESYYPLEGRGYRWHFLNHQTQDEVLFMKMNDSNESVKAKCCPHASFAQSEDPSAKPRESIEVRALVFTDE</sequence>
<protein>
    <submittedName>
        <fullName evidence="2">Putative 7 alpha-cephem-methoxylase</fullName>
    </submittedName>
</protein>
<dbReference type="GO" id="GO:0016491">
    <property type="term" value="F:oxidoreductase activity"/>
    <property type="evidence" value="ECO:0007669"/>
    <property type="project" value="InterPro"/>
</dbReference>
<dbReference type="STRING" id="2656787.A0A370TAL7"/>
<dbReference type="PANTHER" id="PTHR34598:SF3">
    <property type="entry name" value="OXIDOREDUCTASE AN1597"/>
    <property type="match status" value="1"/>
</dbReference>
<gene>
    <name evidence="2" type="ORF">BP5553_10166</name>
</gene>
<evidence type="ECO:0000313" key="2">
    <source>
        <dbReference type="EMBL" id="RDL30821.1"/>
    </source>
</evidence>
<keyword evidence="3" id="KW-1185">Reference proteome</keyword>
<comment type="similarity">
    <text evidence="1">Belongs to the asaB hydroxylase/desaturase family.</text>
</comment>
<dbReference type="PANTHER" id="PTHR34598">
    <property type="entry name" value="BLL6449 PROTEIN"/>
    <property type="match status" value="1"/>
</dbReference>
<accession>A0A370TAL7</accession>
<dbReference type="OrthoDB" id="412788at2759"/>
<dbReference type="NCBIfam" id="NF041278">
    <property type="entry name" value="CmcJ_NvfI_EfuI"/>
    <property type="match status" value="1"/>
</dbReference>